<dbReference type="PANTHER" id="PTHR42743:SF11">
    <property type="entry name" value="AMINODEOXYCHORISMATE LYASE"/>
    <property type="match status" value="1"/>
</dbReference>
<dbReference type="GO" id="GO:0016787">
    <property type="term" value="F:hydrolase activity"/>
    <property type="evidence" value="ECO:0007669"/>
    <property type="project" value="UniProtKB-KW"/>
</dbReference>
<dbReference type="PANTHER" id="PTHR42743">
    <property type="entry name" value="AMINO-ACID AMINOTRANSFERASE"/>
    <property type="match status" value="1"/>
</dbReference>
<dbReference type="AlphaFoldDB" id="A0A8J7W9P9"/>
<dbReference type="SUPFAM" id="SSF52540">
    <property type="entry name" value="P-loop containing nucleoside triphosphate hydrolases"/>
    <property type="match status" value="1"/>
</dbReference>
<protein>
    <submittedName>
        <fullName evidence="3">HAD family hydrolase</fullName>
    </submittedName>
</protein>
<dbReference type="RefSeq" id="WP_212535461.1">
    <property type="nucleotide sequence ID" value="NZ_JAGTUU010000002.1"/>
</dbReference>
<keyword evidence="2" id="KW-0100">Branched-chain amino acid biosynthesis</keyword>
<sequence>MRLAMWSGPRNLSTAMMYAFAQRPDFEVWDEPFYGPYLRLTGLDHPMREAVLASRPEGPVEVEQRLLAPLSQLHVYHKHMCQHMIPGIPRGFMAECVNVFLIRHPARVVASFTQGFPQAGADDIGFAAQAELFDHVRALGQEPVVVDSADIRDDPEGMLRALCDAIGLDWNPVVLSWPAGPKPYDGAWAPAWYRSLHGSTGFAGPEGPLPVLEGRARALTDEAMPHFERMAARALKI</sequence>
<comment type="similarity">
    <text evidence="1">Belongs to the class-IV pyridoxal-phosphate-dependent aminotransferase family.</text>
</comment>
<dbReference type="InterPro" id="IPR027417">
    <property type="entry name" value="P-loop_NTPase"/>
</dbReference>
<reference evidence="3" key="1">
    <citation type="submission" date="2021-04" db="EMBL/GenBank/DDBJ databases">
        <authorList>
            <person name="Yoon J."/>
        </authorList>
    </citation>
    <scope>NUCLEOTIDE SEQUENCE</scope>
    <source>
        <strain evidence="3">KMU-90</strain>
    </source>
</reference>
<evidence type="ECO:0000313" key="3">
    <source>
        <dbReference type="EMBL" id="MBS0123485.1"/>
    </source>
</evidence>
<dbReference type="EMBL" id="JAGTUU010000002">
    <property type="protein sequence ID" value="MBS0123485.1"/>
    <property type="molecule type" value="Genomic_DNA"/>
</dbReference>
<keyword evidence="4" id="KW-1185">Reference proteome</keyword>
<dbReference type="GO" id="GO:0009082">
    <property type="term" value="P:branched-chain amino acid biosynthetic process"/>
    <property type="evidence" value="ECO:0007669"/>
    <property type="project" value="UniProtKB-KW"/>
</dbReference>
<evidence type="ECO:0000256" key="1">
    <source>
        <dbReference type="ARBA" id="ARBA00009320"/>
    </source>
</evidence>
<dbReference type="Proteomes" id="UP000681356">
    <property type="component" value="Unassembled WGS sequence"/>
</dbReference>
<dbReference type="Pfam" id="PF19798">
    <property type="entry name" value="Sulfotransfer_5"/>
    <property type="match status" value="1"/>
</dbReference>
<gene>
    <name evidence="3" type="ORF">KB874_05010</name>
</gene>
<accession>A0A8J7W9P9</accession>
<keyword evidence="2" id="KW-0028">Amino-acid biosynthesis</keyword>
<proteinExistence type="inferred from homology"/>
<organism evidence="3 4">
    <name type="scientific">Thetidibacter halocola</name>
    <dbReference type="NCBI Taxonomy" id="2827239"/>
    <lineage>
        <taxon>Bacteria</taxon>
        <taxon>Pseudomonadati</taxon>
        <taxon>Pseudomonadota</taxon>
        <taxon>Alphaproteobacteria</taxon>
        <taxon>Rhodobacterales</taxon>
        <taxon>Roseobacteraceae</taxon>
        <taxon>Thetidibacter</taxon>
    </lineage>
</organism>
<dbReference type="InterPro" id="IPR050571">
    <property type="entry name" value="Class-IV_PLP-Dep_Aminotrnsfr"/>
</dbReference>
<keyword evidence="3" id="KW-0378">Hydrolase</keyword>
<name>A0A8J7W9P9_9RHOB</name>
<dbReference type="Gene3D" id="3.40.50.300">
    <property type="entry name" value="P-loop containing nucleotide triphosphate hydrolases"/>
    <property type="match status" value="1"/>
</dbReference>
<evidence type="ECO:0000256" key="2">
    <source>
        <dbReference type="ARBA" id="ARBA00023304"/>
    </source>
</evidence>
<comment type="caution">
    <text evidence="3">The sequence shown here is derived from an EMBL/GenBank/DDBJ whole genome shotgun (WGS) entry which is preliminary data.</text>
</comment>
<evidence type="ECO:0000313" key="4">
    <source>
        <dbReference type="Proteomes" id="UP000681356"/>
    </source>
</evidence>